<name>A0ABN7VBK9_GIGMA</name>
<dbReference type="Proteomes" id="UP000789901">
    <property type="component" value="Unassembled WGS sequence"/>
</dbReference>
<keyword evidence="2" id="KW-1185">Reference proteome</keyword>
<sequence>MHSFISRNSTTNLEKSAEMQTLEEQVSLNFVIPIYGCHVNMEKESFYNRFKCAIIIPLKHAWSMRDTIKSINAQGALVADVPLHQKIGPILPNTFPDLTSVLDSFFAAYSQTLYFVLGILASISSKNVITLLESFLKQDIIDGVIWSTEKMDSFQLANSSSQILNILNNEHPHIHISKYSLENTKVFLSHGGTASSHKSMFTATPMLELPMMND</sequence>
<accession>A0ABN7VBK9</accession>
<gene>
    <name evidence="1" type="ORF">GMARGA_LOCUS16127</name>
</gene>
<dbReference type="SUPFAM" id="SSF53756">
    <property type="entry name" value="UDP-Glycosyltransferase/glycogen phosphorylase"/>
    <property type="match status" value="1"/>
</dbReference>
<proteinExistence type="predicted"/>
<reference evidence="1 2" key="1">
    <citation type="submission" date="2021-06" db="EMBL/GenBank/DDBJ databases">
        <authorList>
            <person name="Kallberg Y."/>
            <person name="Tangrot J."/>
            <person name="Rosling A."/>
        </authorList>
    </citation>
    <scope>NUCLEOTIDE SEQUENCE [LARGE SCALE GENOMIC DNA]</scope>
    <source>
        <strain evidence="1 2">120-4 pot B 10/14</strain>
    </source>
</reference>
<comment type="caution">
    <text evidence="1">The sequence shown here is derived from an EMBL/GenBank/DDBJ whole genome shotgun (WGS) entry which is preliminary data.</text>
</comment>
<dbReference type="Gene3D" id="3.40.50.2000">
    <property type="entry name" value="Glycogen Phosphorylase B"/>
    <property type="match status" value="1"/>
</dbReference>
<evidence type="ECO:0000313" key="2">
    <source>
        <dbReference type="Proteomes" id="UP000789901"/>
    </source>
</evidence>
<protein>
    <submittedName>
        <fullName evidence="1">41437_t:CDS:1</fullName>
    </submittedName>
</protein>
<dbReference type="EMBL" id="CAJVQB010011537">
    <property type="protein sequence ID" value="CAG8748480.1"/>
    <property type="molecule type" value="Genomic_DNA"/>
</dbReference>
<organism evidence="1 2">
    <name type="scientific">Gigaspora margarita</name>
    <dbReference type="NCBI Taxonomy" id="4874"/>
    <lineage>
        <taxon>Eukaryota</taxon>
        <taxon>Fungi</taxon>
        <taxon>Fungi incertae sedis</taxon>
        <taxon>Mucoromycota</taxon>
        <taxon>Glomeromycotina</taxon>
        <taxon>Glomeromycetes</taxon>
        <taxon>Diversisporales</taxon>
        <taxon>Gigasporaceae</taxon>
        <taxon>Gigaspora</taxon>
    </lineage>
</organism>
<evidence type="ECO:0000313" key="1">
    <source>
        <dbReference type="EMBL" id="CAG8748480.1"/>
    </source>
</evidence>